<evidence type="ECO:0000256" key="5">
    <source>
        <dbReference type="PROSITE-ProRule" id="PRU00284"/>
    </source>
</evidence>
<evidence type="ECO:0000256" key="4">
    <source>
        <dbReference type="ARBA" id="ARBA00029447"/>
    </source>
</evidence>
<dbReference type="PANTHER" id="PTHR32089">
    <property type="entry name" value="METHYL-ACCEPTING CHEMOTAXIS PROTEIN MCPB"/>
    <property type="match status" value="1"/>
</dbReference>
<dbReference type="PROSITE" id="PS50975">
    <property type="entry name" value="ATP_GRASP"/>
    <property type="match status" value="1"/>
</dbReference>
<dbReference type="Pfam" id="PF00015">
    <property type="entry name" value="MCPsignal"/>
    <property type="match status" value="1"/>
</dbReference>
<dbReference type="OrthoDB" id="7345856at2"/>
<dbReference type="EMBL" id="VWPJ01000029">
    <property type="protein sequence ID" value="KAA5603851.1"/>
    <property type="molecule type" value="Genomic_DNA"/>
</dbReference>
<dbReference type="GO" id="GO:0005524">
    <property type="term" value="F:ATP binding"/>
    <property type="evidence" value="ECO:0007669"/>
    <property type="project" value="UniProtKB-UniRule"/>
</dbReference>
<keyword evidence="8" id="KW-1133">Transmembrane helix</keyword>
<evidence type="ECO:0000259" key="12">
    <source>
        <dbReference type="PROSITE" id="PS50975"/>
    </source>
</evidence>
<feature type="domain" description="HAMP" evidence="11">
    <location>
        <begin position="427"/>
        <end position="480"/>
    </location>
</feature>
<dbReference type="SUPFAM" id="SSF58104">
    <property type="entry name" value="Methyl-accepting chemotaxis protein (MCP) signaling domain"/>
    <property type="match status" value="1"/>
</dbReference>
<protein>
    <submittedName>
        <fullName evidence="13">HAMP domain-containing protein</fullName>
    </submittedName>
</protein>
<feature type="domain" description="T-SNARE coiled-coil homology" evidence="10">
    <location>
        <begin position="672"/>
        <end position="734"/>
    </location>
</feature>
<sequence>MLYYNLSRHKVFESYFLQFELWATHADHGRSLSRRPTGRGPMPTDRSKASSQSRARGLTISRKTMLGLAALSIMSVGAVAASLFYISQIEQKLRQITTVTAPIVRLSDELVDNTALATKRANDMLAEKRPAVVDAVSAGLRTLNQTFEEQTGTLVGMLTSDAAKEALTAAEASREQFNAQQGTARDEHIDELKARAAVAEQLEAFAGEGEALFERLKKLSADNAADMAESKRNADLMLISTSTTARDINKLMRQLFTVDYPMVASALKLQAIVVRMESVAHDATGAEAIMDVETQRTAFADLVKQAEPQFHVLRRNSRSDQEKAANATLREAFDAWVEDATGEGQLFDTVKAMLIAKAKAQAVATTLDYHGQRVGTALAQVADEASAMSAQADQEASQMVVTAQFVMIGLVAGIIVVSAAMMLLIFRTVIRPITGMTAAMDALATGRHETDVPAVTRTDEIGHMAKAVQVFKEGLIRSERLAVAQREDQARKERETARVRELITTFEQAITAVFERLHEAEEAMRATSQDIQDNAERTKVEAASVAGAADQASANVETVASAADELTSSIQEIARQVSQATDVSGQANAQADRTSQGIRVLEDNVKKISEIVLLINDIASQTNLLALNATIEAARAGDAGKGFAVVATEVKELASQTARATDEIGTQITQIQTSTVEAVAAINAITTVIREISAISSSISAAVEQQGAATQEIARNVQEAATGTQTVSASINDVRESAEGSNAVAGAIAATSAQVAAQTAALRQQVSDFLRAVQTNEEPDAA</sequence>
<dbReference type="SMART" id="SM00304">
    <property type="entry name" value="HAMP"/>
    <property type="match status" value="1"/>
</dbReference>
<keyword evidence="6" id="KW-0547">Nucleotide-binding</keyword>
<feature type="domain" description="Methyl-accepting transducer" evidence="9">
    <location>
        <begin position="513"/>
        <end position="742"/>
    </location>
</feature>
<feature type="transmembrane region" description="Helical" evidence="8">
    <location>
        <begin position="405"/>
        <end position="426"/>
    </location>
</feature>
<dbReference type="PROSITE" id="PS50111">
    <property type="entry name" value="CHEMOTAXIS_TRANSDUC_2"/>
    <property type="match status" value="1"/>
</dbReference>
<dbReference type="GO" id="GO:0007165">
    <property type="term" value="P:signal transduction"/>
    <property type="evidence" value="ECO:0007669"/>
    <property type="project" value="UniProtKB-KW"/>
</dbReference>
<feature type="transmembrane region" description="Helical" evidence="8">
    <location>
        <begin position="64"/>
        <end position="86"/>
    </location>
</feature>
<evidence type="ECO:0000256" key="3">
    <source>
        <dbReference type="ARBA" id="ARBA00023224"/>
    </source>
</evidence>
<keyword evidence="2" id="KW-1003">Cell membrane</keyword>
<evidence type="ECO:0000256" key="8">
    <source>
        <dbReference type="SAM" id="Phobius"/>
    </source>
</evidence>
<keyword evidence="8" id="KW-0472">Membrane</keyword>
<name>A0A5M6I6I4_9PROT</name>
<proteinExistence type="inferred from homology"/>
<evidence type="ECO:0000259" key="10">
    <source>
        <dbReference type="PROSITE" id="PS50192"/>
    </source>
</evidence>
<evidence type="ECO:0000259" key="9">
    <source>
        <dbReference type="PROSITE" id="PS50111"/>
    </source>
</evidence>
<keyword evidence="8" id="KW-0812">Transmembrane</keyword>
<dbReference type="PROSITE" id="PS50192">
    <property type="entry name" value="T_SNARE"/>
    <property type="match status" value="1"/>
</dbReference>
<dbReference type="GO" id="GO:0046872">
    <property type="term" value="F:metal ion binding"/>
    <property type="evidence" value="ECO:0007669"/>
    <property type="project" value="InterPro"/>
</dbReference>
<accession>A0A5M6I6I4</accession>
<dbReference type="InterPro" id="IPR011761">
    <property type="entry name" value="ATP-grasp"/>
</dbReference>
<organism evidence="13 14">
    <name type="scientific">Roseospira marina</name>
    <dbReference type="NCBI Taxonomy" id="140057"/>
    <lineage>
        <taxon>Bacteria</taxon>
        <taxon>Pseudomonadati</taxon>
        <taxon>Pseudomonadota</taxon>
        <taxon>Alphaproteobacteria</taxon>
        <taxon>Rhodospirillales</taxon>
        <taxon>Rhodospirillaceae</taxon>
        <taxon>Roseospira</taxon>
    </lineage>
</organism>
<feature type="domain" description="ATP-grasp" evidence="12">
    <location>
        <begin position="421"/>
        <end position="633"/>
    </location>
</feature>
<dbReference type="SMART" id="SM00283">
    <property type="entry name" value="MA"/>
    <property type="match status" value="1"/>
</dbReference>
<keyword evidence="2" id="KW-0997">Cell inner membrane</keyword>
<gene>
    <name evidence="13" type="ORF">F1188_18930</name>
</gene>
<reference evidence="13 14" key="1">
    <citation type="submission" date="2019-09" db="EMBL/GenBank/DDBJ databases">
        <title>Genome sequence of Roseospira marina, one of the more divergent members of the non-sulfur purple photosynthetic bacterial family, the Rhodospirillaceae.</title>
        <authorList>
            <person name="Meyer T."/>
            <person name="Kyndt J."/>
        </authorList>
    </citation>
    <scope>NUCLEOTIDE SEQUENCE [LARGE SCALE GENOMIC DNA]</scope>
    <source>
        <strain evidence="13 14">DSM 15113</strain>
    </source>
</reference>
<dbReference type="InterPro" id="IPR004089">
    <property type="entry name" value="MCPsignal_dom"/>
</dbReference>
<evidence type="ECO:0000256" key="6">
    <source>
        <dbReference type="PROSITE-ProRule" id="PRU00409"/>
    </source>
</evidence>
<dbReference type="InterPro" id="IPR000727">
    <property type="entry name" value="T_SNARE_dom"/>
</dbReference>
<keyword evidence="3 5" id="KW-0807">Transducer</keyword>
<dbReference type="GO" id="GO:0005886">
    <property type="term" value="C:plasma membrane"/>
    <property type="evidence" value="ECO:0007669"/>
    <property type="project" value="UniProtKB-SubCell"/>
</dbReference>
<dbReference type="PROSITE" id="PS50885">
    <property type="entry name" value="HAMP"/>
    <property type="match status" value="1"/>
</dbReference>
<dbReference type="AlphaFoldDB" id="A0A5M6I6I4"/>
<evidence type="ECO:0000256" key="1">
    <source>
        <dbReference type="ARBA" id="ARBA00004429"/>
    </source>
</evidence>
<dbReference type="Proteomes" id="UP000324065">
    <property type="component" value="Unassembled WGS sequence"/>
</dbReference>
<dbReference type="Pfam" id="PF00672">
    <property type="entry name" value="HAMP"/>
    <property type="match status" value="1"/>
</dbReference>
<evidence type="ECO:0000259" key="11">
    <source>
        <dbReference type="PROSITE" id="PS50885"/>
    </source>
</evidence>
<dbReference type="PANTHER" id="PTHR32089:SF112">
    <property type="entry name" value="LYSOZYME-LIKE PROTEIN-RELATED"/>
    <property type="match status" value="1"/>
</dbReference>
<dbReference type="Gene3D" id="6.10.340.10">
    <property type="match status" value="1"/>
</dbReference>
<keyword evidence="14" id="KW-1185">Reference proteome</keyword>
<evidence type="ECO:0000313" key="14">
    <source>
        <dbReference type="Proteomes" id="UP000324065"/>
    </source>
</evidence>
<comment type="similarity">
    <text evidence="4">Belongs to the methyl-accepting chemotaxis (MCP) protein family.</text>
</comment>
<comment type="caution">
    <text evidence="13">The sequence shown here is derived from an EMBL/GenBank/DDBJ whole genome shotgun (WGS) entry which is preliminary data.</text>
</comment>
<keyword evidence="6" id="KW-0067">ATP-binding</keyword>
<evidence type="ECO:0000256" key="7">
    <source>
        <dbReference type="SAM" id="MobiDB-lite"/>
    </source>
</evidence>
<dbReference type="CDD" id="cd06225">
    <property type="entry name" value="HAMP"/>
    <property type="match status" value="1"/>
</dbReference>
<dbReference type="RefSeq" id="WP_150064019.1">
    <property type="nucleotide sequence ID" value="NZ_JACHII010000005.1"/>
</dbReference>
<evidence type="ECO:0000313" key="13">
    <source>
        <dbReference type="EMBL" id="KAA5603851.1"/>
    </source>
</evidence>
<dbReference type="InterPro" id="IPR003660">
    <property type="entry name" value="HAMP_dom"/>
</dbReference>
<evidence type="ECO:0000256" key="2">
    <source>
        <dbReference type="ARBA" id="ARBA00022519"/>
    </source>
</evidence>
<dbReference type="Gene3D" id="1.10.287.950">
    <property type="entry name" value="Methyl-accepting chemotaxis protein"/>
    <property type="match status" value="1"/>
</dbReference>
<feature type="region of interest" description="Disordered" evidence="7">
    <location>
        <begin position="30"/>
        <end position="56"/>
    </location>
</feature>
<comment type="subcellular location">
    <subcellularLocation>
        <location evidence="1">Cell inner membrane</location>
        <topology evidence="1">Multi-pass membrane protein</topology>
    </subcellularLocation>
</comment>